<dbReference type="Pfam" id="PF11297">
    <property type="entry name" value="DUF3098"/>
    <property type="match status" value="1"/>
</dbReference>
<evidence type="ECO:0000313" key="3">
    <source>
        <dbReference type="Proteomes" id="UP000029578"/>
    </source>
</evidence>
<proteinExistence type="predicted"/>
<accession>A0A096BWI1</accession>
<gene>
    <name evidence="2" type="ORF">HMPREF0661_07545</name>
</gene>
<evidence type="ECO:0000256" key="1">
    <source>
        <dbReference type="SAM" id="Phobius"/>
    </source>
</evidence>
<protein>
    <submittedName>
        <fullName evidence="2">Membrane protein</fullName>
    </submittedName>
</protein>
<organism evidence="2 3">
    <name type="scientific">Prevotella melaninogenica DNF00666</name>
    <dbReference type="NCBI Taxonomy" id="1401073"/>
    <lineage>
        <taxon>Bacteria</taxon>
        <taxon>Pseudomonadati</taxon>
        <taxon>Bacteroidota</taxon>
        <taxon>Bacteroidia</taxon>
        <taxon>Bacteroidales</taxon>
        <taxon>Prevotellaceae</taxon>
        <taxon>Prevotella</taxon>
    </lineage>
</organism>
<dbReference type="InterPro" id="IPR021448">
    <property type="entry name" value="DUF3098"/>
</dbReference>
<keyword evidence="1" id="KW-0812">Transmembrane</keyword>
<dbReference type="Proteomes" id="UP000029578">
    <property type="component" value="Unassembled WGS sequence"/>
</dbReference>
<reference evidence="2 3" key="1">
    <citation type="submission" date="2014-07" db="EMBL/GenBank/DDBJ databases">
        <authorList>
            <person name="McCorrison J."/>
            <person name="Sanka R."/>
            <person name="Torralba M."/>
            <person name="Gillis M."/>
            <person name="Haft D.H."/>
            <person name="Methe B."/>
            <person name="Sutton G."/>
            <person name="Nelson K.E."/>
        </authorList>
    </citation>
    <scope>NUCLEOTIDE SEQUENCE [LARGE SCALE GENOMIC DNA]</scope>
    <source>
        <strain evidence="2 3">DNF00666</strain>
    </source>
</reference>
<dbReference type="EMBL" id="JRNS01000382">
    <property type="protein sequence ID" value="KGF47082.1"/>
    <property type="molecule type" value="Genomic_DNA"/>
</dbReference>
<dbReference type="AlphaFoldDB" id="A0A096BWI1"/>
<feature type="transmembrane region" description="Helical" evidence="1">
    <location>
        <begin position="52"/>
        <end position="70"/>
    </location>
</feature>
<name>A0A096BWI1_9BACT</name>
<keyword evidence="1" id="KW-0472">Membrane</keyword>
<sequence>MDKRNLAFGKTNFILLAIGVAVVILGFILMSGGTSTETVFDPDIFSARHIKVAPIVTFIGFISIIGAILYQPKETKEVEE</sequence>
<feature type="transmembrane region" description="Helical" evidence="1">
    <location>
        <begin position="12"/>
        <end position="32"/>
    </location>
</feature>
<keyword evidence="1" id="KW-1133">Transmembrane helix</keyword>
<evidence type="ECO:0000313" key="2">
    <source>
        <dbReference type="EMBL" id="KGF47082.1"/>
    </source>
</evidence>
<comment type="caution">
    <text evidence="2">The sequence shown here is derived from an EMBL/GenBank/DDBJ whole genome shotgun (WGS) entry which is preliminary data.</text>
</comment>
<dbReference type="RefSeq" id="WP_004360512.1">
    <property type="nucleotide sequence ID" value="NZ_JRNS01000382.1"/>
</dbReference>